<dbReference type="InterPro" id="IPR003703">
    <property type="entry name" value="Acyl_CoA_thio"/>
</dbReference>
<organism evidence="6 7">
    <name type="scientific">Pseudomonas putida</name>
    <name type="common">Arthrobacter siderocapsulatus</name>
    <dbReference type="NCBI Taxonomy" id="303"/>
    <lineage>
        <taxon>Bacteria</taxon>
        <taxon>Pseudomonadati</taxon>
        <taxon>Pseudomonadota</taxon>
        <taxon>Gammaproteobacteria</taxon>
        <taxon>Pseudomonadales</taxon>
        <taxon>Pseudomonadaceae</taxon>
        <taxon>Pseudomonas</taxon>
    </lineage>
</organism>
<dbReference type="InterPro" id="IPR042171">
    <property type="entry name" value="Acyl-CoA_hotdog"/>
</dbReference>
<evidence type="ECO:0000256" key="2">
    <source>
        <dbReference type="ARBA" id="ARBA00022801"/>
    </source>
</evidence>
<sequence>MKRVSCSPPPPVRSNTSSVRFPFSDNLPGNPMNLSDVAQARLWNQQVLADLLCLTEQGPLVFTGDVHDANLNGRVFGGQLLAQAFLAARHCCPDKQPAMLHCLFLQGALPTLPITYQVTPLQEGKRFASFHVSGMQQTRRVIDAQVSFQVPIEGFFHVQAPPQVPDPEELPMMTQLRHGGRADWGRFEKSCAQLRIVEPQRYLCQPSSEPNLVFWVKLHERLPEDDAMQAAGLAYLSDFWVNSAAILHHVALIEARDRLFIASLNHSLWFHRPCRADQWLLFVCDSPSLRSGRALSNVRIYDQQRQLLASIAQDCLMGERD</sequence>
<evidence type="ECO:0000259" key="5">
    <source>
        <dbReference type="Pfam" id="PF20789"/>
    </source>
</evidence>
<dbReference type="AlphaFoldDB" id="A0A2Z4RGG4"/>
<dbReference type="SUPFAM" id="SSF54637">
    <property type="entry name" value="Thioesterase/thiol ester dehydrase-isomerase"/>
    <property type="match status" value="2"/>
</dbReference>
<dbReference type="PANTHER" id="PTHR11066:SF34">
    <property type="entry name" value="ACYL-COENZYME A THIOESTERASE 8"/>
    <property type="match status" value="1"/>
</dbReference>
<feature type="region of interest" description="Disordered" evidence="3">
    <location>
        <begin position="1"/>
        <end position="23"/>
    </location>
</feature>
<evidence type="ECO:0000256" key="1">
    <source>
        <dbReference type="ARBA" id="ARBA00006538"/>
    </source>
</evidence>
<dbReference type="Proteomes" id="UP000250299">
    <property type="component" value="Chromosome"/>
</dbReference>
<gene>
    <name evidence="6" type="ORF">DKY63_09310</name>
</gene>
<dbReference type="InterPro" id="IPR049450">
    <property type="entry name" value="ACOT8-like_C"/>
</dbReference>
<proteinExistence type="inferred from homology"/>
<dbReference type="PANTHER" id="PTHR11066">
    <property type="entry name" value="ACYL-COA THIOESTERASE"/>
    <property type="match status" value="1"/>
</dbReference>
<reference evidence="6 7" key="1">
    <citation type="submission" date="2018-05" db="EMBL/GenBank/DDBJ databases">
        <title>Whole genome sequence of Pseudomonas putida JBC17.</title>
        <authorList>
            <person name="Lee Y.H."/>
            <person name="David K."/>
        </authorList>
    </citation>
    <scope>NUCLEOTIDE SEQUENCE [LARGE SCALE GENOMIC DNA]</scope>
    <source>
        <strain evidence="6 7">JBC17</strain>
    </source>
</reference>
<dbReference type="InterPro" id="IPR049449">
    <property type="entry name" value="TesB_ACOT8-like_N"/>
</dbReference>
<protein>
    <submittedName>
        <fullName evidence="6">Acyl-CoA thioesterase II</fullName>
    </submittedName>
</protein>
<dbReference type="Gene3D" id="2.40.160.210">
    <property type="entry name" value="Acyl-CoA thioesterase, double hotdog domain"/>
    <property type="match status" value="1"/>
</dbReference>
<dbReference type="CDD" id="cd03445">
    <property type="entry name" value="Thioesterase_II_repeat2"/>
    <property type="match status" value="1"/>
</dbReference>
<dbReference type="OrthoDB" id="9781019at2"/>
<dbReference type="GO" id="GO:0009062">
    <property type="term" value="P:fatty acid catabolic process"/>
    <property type="evidence" value="ECO:0007669"/>
    <property type="project" value="TreeGrafter"/>
</dbReference>
<dbReference type="CDD" id="cd03444">
    <property type="entry name" value="Thioesterase_II_repeat1"/>
    <property type="match status" value="1"/>
</dbReference>
<accession>A0A2Z4RGG4</accession>
<evidence type="ECO:0000313" key="7">
    <source>
        <dbReference type="Proteomes" id="UP000250299"/>
    </source>
</evidence>
<comment type="similarity">
    <text evidence="1">Belongs to the C/M/P thioester hydrolase family.</text>
</comment>
<evidence type="ECO:0000256" key="3">
    <source>
        <dbReference type="SAM" id="MobiDB-lite"/>
    </source>
</evidence>
<evidence type="ECO:0000259" key="4">
    <source>
        <dbReference type="Pfam" id="PF13622"/>
    </source>
</evidence>
<evidence type="ECO:0000313" key="6">
    <source>
        <dbReference type="EMBL" id="AWY40086.1"/>
    </source>
</evidence>
<feature type="domain" description="Acyl-CoA thioesterase-like N-terminal HotDog" evidence="4">
    <location>
        <begin position="73"/>
        <end position="149"/>
    </location>
</feature>
<dbReference type="RefSeq" id="WP_110963840.1">
    <property type="nucleotide sequence ID" value="NZ_CP029693.1"/>
</dbReference>
<dbReference type="GO" id="GO:0006637">
    <property type="term" value="P:acyl-CoA metabolic process"/>
    <property type="evidence" value="ECO:0007669"/>
    <property type="project" value="InterPro"/>
</dbReference>
<dbReference type="InterPro" id="IPR029069">
    <property type="entry name" value="HotDog_dom_sf"/>
</dbReference>
<dbReference type="EMBL" id="CP029693">
    <property type="protein sequence ID" value="AWY40086.1"/>
    <property type="molecule type" value="Genomic_DNA"/>
</dbReference>
<dbReference type="Pfam" id="PF20789">
    <property type="entry name" value="4HBT_3C"/>
    <property type="match status" value="1"/>
</dbReference>
<dbReference type="GO" id="GO:0047617">
    <property type="term" value="F:fatty acyl-CoA hydrolase activity"/>
    <property type="evidence" value="ECO:0007669"/>
    <property type="project" value="InterPro"/>
</dbReference>
<name>A0A2Z4RGG4_PSEPU</name>
<dbReference type="Pfam" id="PF13622">
    <property type="entry name" value="4HBT_3"/>
    <property type="match status" value="1"/>
</dbReference>
<keyword evidence="2" id="KW-0378">Hydrolase</keyword>
<feature type="domain" description="Acyl-CoA thioesterase-like C-terminal" evidence="5">
    <location>
        <begin position="185"/>
        <end position="317"/>
    </location>
</feature>